<evidence type="ECO:0000259" key="1">
    <source>
        <dbReference type="Pfam" id="PF17404"/>
    </source>
</evidence>
<protein>
    <submittedName>
        <fullName evidence="3">Nucleolar protein 6-like</fullName>
    </submittedName>
</protein>
<evidence type="ECO:0000313" key="3">
    <source>
        <dbReference type="RefSeq" id="XP_022236811.1"/>
    </source>
</evidence>
<dbReference type="GeneID" id="111084367"/>
<dbReference type="RefSeq" id="XP_022236811.1">
    <property type="nucleotide sequence ID" value="XM_022381103.1"/>
</dbReference>
<dbReference type="Proteomes" id="UP000694941">
    <property type="component" value="Unplaced"/>
</dbReference>
<sequence>MPGIISLLKKGLGKRIHTLDVQCLLTEMWTSAEDPPNPNYDGEILIGILMNQDYATNILDKGPPADSPEVKLPQKNIYLIITMFWGTLFLPKVLCII</sequence>
<organism evidence="2 3">
    <name type="scientific">Limulus polyphemus</name>
    <name type="common">Atlantic horseshoe crab</name>
    <dbReference type="NCBI Taxonomy" id="6850"/>
    <lineage>
        <taxon>Eukaryota</taxon>
        <taxon>Metazoa</taxon>
        <taxon>Ecdysozoa</taxon>
        <taxon>Arthropoda</taxon>
        <taxon>Chelicerata</taxon>
        <taxon>Merostomata</taxon>
        <taxon>Xiphosura</taxon>
        <taxon>Limulidae</taxon>
        <taxon>Limulus</taxon>
    </lineage>
</organism>
<gene>
    <name evidence="3" type="primary">LOC111084367</name>
</gene>
<proteinExistence type="predicted"/>
<feature type="non-terminal residue" evidence="3">
    <location>
        <position position="97"/>
    </location>
</feature>
<dbReference type="Pfam" id="PF17404">
    <property type="entry name" value="Nrap_D3"/>
    <property type="match status" value="1"/>
</dbReference>
<name>A0ABM1RZK6_LIMPO</name>
<evidence type="ECO:0000313" key="2">
    <source>
        <dbReference type="Proteomes" id="UP000694941"/>
    </source>
</evidence>
<keyword evidence="2" id="KW-1185">Reference proteome</keyword>
<accession>A0ABM1RZK6</accession>
<dbReference type="InterPro" id="IPR035368">
    <property type="entry name" value="Nrap_D3"/>
</dbReference>
<reference evidence="3" key="1">
    <citation type="submission" date="2025-08" db="UniProtKB">
        <authorList>
            <consortium name="RefSeq"/>
        </authorList>
    </citation>
    <scope>IDENTIFICATION</scope>
    <source>
        <tissue evidence="3">Muscle</tissue>
    </source>
</reference>
<feature type="domain" description="Nrap protein" evidence="1">
    <location>
        <begin position="4"/>
        <end position="69"/>
    </location>
</feature>